<dbReference type="Proteomes" id="UP001194729">
    <property type="component" value="Unassembled WGS sequence"/>
</dbReference>
<accession>A0ABS0A9A8</accession>
<reference evidence="5 6" key="1">
    <citation type="submission" date="2020-11" db="EMBL/GenBank/DDBJ databases">
        <title>P. mediterranea TC4 genome.</title>
        <authorList>
            <person name="Molmeret M."/>
        </authorList>
    </citation>
    <scope>NUCLEOTIDE SEQUENCE [LARGE SCALE GENOMIC DNA]</scope>
    <source>
        <strain evidence="5 6">TC4</strain>
    </source>
</reference>
<name>A0ABS0A9A8_9FLAO</name>
<dbReference type="PANTHER" id="PTHR43776">
    <property type="entry name" value="TRANSPORT ATP-BINDING PROTEIN"/>
    <property type="match status" value="1"/>
</dbReference>
<dbReference type="GO" id="GO:0005524">
    <property type="term" value="F:ATP binding"/>
    <property type="evidence" value="ECO:0007669"/>
    <property type="project" value="UniProtKB-KW"/>
</dbReference>
<keyword evidence="4 5" id="KW-0067">ATP-binding</keyword>
<dbReference type="Gene3D" id="3.40.50.300">
    <property type="entry name" value="P-loop containing nucleotide triphosphate hydrolases"/>
    <property type="match status" value="1"/>
</dbReference>
<dbReference type="PANTHER" id="PTHR43776:SF7">
    <property type="entry name" value="D,D-DIPEPTIDE TRANSPORT ATP-BINDING PROTEIN DDPF-RELATED"/>
    <property type="match status" value="1"/>
</dbReference>
<keyword evidence="3" id="KW-0547">Nucleotide-binding</keyword>
<evidence type="ECO:0000256" key="2">
    <source>
        <dbReference type="ARBA" id="ARBA00022448"/>
    </source>
</evidence>
<dbReference type="EMBL" id="JADKYU010000919">
    <property type="protein sequence ID" value="MBF4985978.1"/>
    <property type="molecule type" value="Genomic_DNA"/>
</dbReference>
<evidence type="ECO:0000256" key="1">
    <source>
        <dbReference type="ARBA" id="ARBA00005417"/>
    </source>
</evidence>
<keyword evidence="2" id="KW-0813">Transport</keyword>
<dbReference type="SUPFAM" id="SSF52540">
    <property type="entry name" value="P-loop containing nucleoside triphosphate hydrolases"/>
    <property type="match status" value="1"/>
</dbReference>
<protein>
    <submittedName>
        <fullName evidence="5">ABC transporter ATP-binding protein</fullName>
    </submittedName>
</protein>
<dbReference type="InterPro" id="IPR027417">
    <property type="entry name" value="P-loop_NTPase"/>
</dbReference>
<comment type="similarity">
    <text evidence="1">Belongs to the ABC transporter superfamily.</text>
</comment>
<comment type="caution">
    <text evidence="5">The sequence shown here is derived from an EMBL/GenBank/DDBJ whole genome shotgun (WGS) entry which is preliminary data.</text>
</comment>
<keyword evidence="6" id="KW-1185">Reference proteome</keyword>
<gene>
    <name evidence="5" type="ORF">FNJ87_17145</name>
</gene>
<evidence type="ECO:0000256" key="4">
    <source>
        <dbReference type="ARBA" id="ARBA00022840"/>
    </source>
</evidence>
<proteinExistence type="inferred from homology"/>
<evidence type="ECO:0000313" key="5">
    <source>
        <dbReference type="EMBL" id="MBF4985978.1"/>
    </source>
</evidence>
<feature type="non-terminal residue" evidence="5">
    <location>
        <position position="1"/>
    </location>
</feature>
<evidence type="ECO:0000256" key="3">
    <source>
        <dbReference type="ARBA" id="ARBA00022741"/>
    </source>
</evidence>
<dbReference type="InterPro" id="IPR050319">
    <property type="entry name" value="ABC_transp_ATP-bind"/>
</dbReference>
<evidence type="ECO:0000313" key="6">
    <source>
        <dbReference type="Proteomes" id="UP001194729"/>
    </source>
</evidence>
<sequence length="73" mass="8473">VQAQVLNLLNEFKDDYGFSYLFISHDLAVVKYFCDQVIVMNQGRIEEQNEADELYRNPQSEYTKKLIAAIPKG</sequence>
<organism evidence="5 6">
    <name type="scientific">Nonlabens mediterrranea</name>
    <dbReference type="NCBI Taxonomy" id="1419947"/>
    <lineage>
        <taxon>Bacteria</taxon>
        <taxon>Pseudomonadati</taxon>
        <taxon>Bacteroidota</taxon>
        <taxon>Flavobacteriia</taxon>
        <taxon>Flavobacteriales</taxon>
        <taxon>Flavobacteriaceae</taxon>
        <taxon>Nonlabens</taxon>
    </lineage>
</organism>